<keyword evidence="3" id="KW-1185">Reference proteome</keyword>
<sequence>MKEMEMVHGFNQPKNGNKIKSFHGGPRIPLNSDTVLVVKIPDVQILRIMSRSLFLAMSLLTLPFLGSILKGLSSSSSSSSFSHSSVHPEFDPEPPSINGVLLNFLLHDLADEGLLRKDDKALVITPPNGFVDVIPFNNEVEVVLGSDLERKISIPNESYAFVFVSTSEDAEFVDRILKSDGIVALPLGTNPSNAFKEKPNYRIVYLRTYSSIIVALKKTGTESSSKRKLCQLETGAKKVVLNGLEEVFLEPPKKSLVKSNKYLKKIKYLPNLMGNSLEGYKKRFFIGVGLPQENKVTIEWFKKNYPKSQHFEIHNLEVQPKDQSLPQTDVSDWLTKHVKKEQDFVVMKAEAEVVEEMIKKRTICIVDELFLECKNEWWKSGRRKKNNLRAYWECLALYGRLRDEGVAVHQWWG</sequence>
<name>A0AAE1IMU6_9FABA</name>
<protein>
    <recommendedName>
        <fullName evidence="1">DUF7870 domain-containing protein</fullName>
    </recommendedName>
</protein>
<accession>A0AAE1IMU6</accession>
<comment type="caution">
    <text evidence="2">The sequence shown here is derived from an EMBL/GenBank/DDBJ whole genome shotgun (WGS) entry which is preliminary data.</text>
</comment>
<dbReference type="EMBL" id="JAWXYG010000020">
    <property type="protein sequence ID" value="KAK4252780.1"/>
    <property type="molecule type" value="Genomic_DNA"/>
</dbReference>
<dbReference type="Pfam" id="PF25276">
    <property type="entry name" value="DUF7870"/>
    <property type="match status" value="1"/>
</dbReference>
<dbReference type="PANTHER" id="PTHR33597:SF22">
    <property type="entry name" value="PROTEIN, PUTATIVE-RELATED"/>
    <property type="match status" value="1"/>
</dbReference>
<proteinExistence type="predicted"/>
<reference evidence="2" key="1">
    <citation type="submission" date="2023-10" db="EMBL/GenBank/DDBJ databases">
        <title>Chromosome-level genome of the transformable northern wattle, Acacia crassicarpa.</title>
        <authorList>
            <person name="Massaro I."/>
            <person name="Sinha N.R."/>
            <person name="Poethig S."/>
            <person name="Leichty A.R."/>
        </authorList>
    </citation>
    <scope>NUCLEOTIDE SEQUENCE</scope>
    <source>
        <strain evidence="2">Acra3RX</strain>
        <tissue evidence="2">Leaf</tissue>
    </source>
</reference>
<dbReference type="PANTHER" id="PTHR33597">
    <property type="entry name" value="OS02G0760400 PROTEIN"/>
    <property type="match status" value="1"/>
</dbReference>
<evidence type="ECO:0000259" key="1">
    <source>
        <dbReference type="Pfam" id="PF25276"/>
    </source>
</evidence>
<evidence type="ECO:0000313" key="2">
    <source>
        <dbReference type="EMBL" id="KAK4252780.1"/>
    </source>
</evidence>
<dbReference type="AlphaFoldDB" id="A0AAE1IMU6"/>
<dbReference type="Proteomes" id="UP001293593">
    <property type="component" value="Unassembled WGS sequence"/>
</dbReference>
<dbReference type="InterPro" id="IPR057192">
    <property type="entry name" value="DUF7870"/>
</dbReference>
<feature type="domain" description="DUF7870" evidence="1">
    <location>
        <begin position="241"/>
        <end position="412"/>
    </location>
</feature>
<organism evidence="2 3">
    <name type="scientific">Acacia crassicarpa</name>
    <name type="common">northern wattle</name>
    <dbReference type="NCBI Taxonomy" id="499986"/>
    <lineage>
        <taxon>Eukaryota</taxon>
        <taxon>Viridiplantae</taxon>
        <taxon>Streptophyta</taxon>
        <taxon>Embryophyta</taxon>
        <taxon>Tracheophyta</taxon>
        <taxon>Spermatophyta</taxon>
        <taxon>Magnoliopsida</taxon>
        <taxon>eudicotyledons</taxon>
        <taxon>Gunneridae</taxon>
        <taxon>Pentapetalae</taxon>
        <taxon>rosids</taxon>
        <taxon>fabids</taxon>
        <taxon>Fabales</taxon>
        <taxon>Fabaceae</taxon>
        <taxon>Caesalpinioideae</taxon>
        <taxon>mimosoid clade</taxon>
        <taxon>Acacieae</taxon>
        <taxon>Acacia</taxon>
    </lineage>
</organism>
<gene>
    <name evidence="2" type="ORF">QN277_014324</name>
</gene>
<evidence type="ECO:0000313" key="3">
    <source>
        <dbReference type="Proteomes" id="UP001293593"/>
    </source>
</evidence>